<keyword evidence="4" id="KW-1185">Reference proteome</keyword>
<dbReference type="PANTHER" id="PTHR30634:SF16">
    <property type="entry name" value="OUTER-MEMBRANE LIPOPROTEIN LOLB"/>
    <property type="match status" value="1"/>
</dbReference>
<dbReference type="InterPro" id="IPR002035">
    <property type="entry name" value="VWF_A"/>
</dbReference>
<reference evidence="3" key="2">
    <citation type="submission" date="2020-09" db="EMBL/GenBank/DDBJ databases">
        <authorList>
            <person name="Sun Q."/>
            <person name="Sedlacek I."/>
        </authorList>
    </citation>
    <scope>NUCLEOTIDE SEQUENCE</scope>
    <source>
        <strain evidence="3">CCM 7905</strain>
    </source>
</reference>
<dbReference type="InterPro" id="IPR050458">
    <property type="entry name" value="LolB"/>
</dbReference>
<organism evidence="3 4">
    <name type="scientific">Rhodococcoides trifolii</name>
    <dbReference type="NCBI Taxonomy" id="908250"/>
    <lineage>
        <taxon>Bacteria</taxon>
        <taxon>Bacillati</taxon>
        <taxon>Actinomycetota</taxon>
        <taxon>Actinomycetes</taxon>
        <taxon>Mycobacteriales</taxon>
        <taxon>Nocardiaceae</taxon>
        <taxon>Rhodococcoides</taxon>
    </lineage>
</organism>
<feature type="compositionally biased region" description="Basic and acidic residues" evidence="1">
    <location>
        <begin position="61"/>
        <end position="73"/>
    </location>
</feature>
<dbReference type="Gene3D" id="3.40.50.410">
    <property type="entry name" value="von Willebrand factor, type A domain"/>
    <property type="match status" value="1"/>
</dbReference>
<evidence type="ECO:0000313" key="3">
    <source>
        <dbReference type="EMBL" id="GGG27445.1"/>
    </source>
</evidence>
<name>A0A917G8J1_9NOCA</name>
<dbReference type="InterPro" id="IPR036465">
    <property type="entry name" value="vWFA_dom_sf"/>
</dbReference>
<dbReference type="Pfam" id="PF05762">
    <property type="entry name" value="VWA_CoxE"/>
    <property type="match status" value="1"/>
</dbReference>
<comment type="caution">
    <text evidence="3">The sequence shown here is derived from an EMBL/GenBank/DDBJ whole genome shotgun (WGS) entry which is preliminary data.</text>
</comment>
<protein>
    <recommendedName>
        <fullName evidence="2">VWFA domain-containing protein</fullName>
    </recommendedName>
</protein>
<proteinExistence type="predicted"/>
<dbReference type="EMBL" id="BMCU01000006">
    <property type="protein sequence ID" value="GGG27445.1"/>
    <property type="molecule type" value="Genomic_DNA"/>
</dbReference>
<dbReference type="SMART" id="SM00327">
    <property type="entry name" value="VWA"/>
    <property type="match status" value="1"/>
</dbReference>
<gene>
    <name evidence="3" type="primary">yehP</name>
    <name evidence="3" type="ORF">GCM10007304_46610</name>
</gene>
<feature type="region of interest" description="Disordered" evidence="1">
    <location>
        <begin position="45"/>
        <end position="79"/>
    </location>
</feature>
<dbReference type="InterPro" id="IPR008912">
    <property type="entry name" value="Uncharacterised_CoxE"/>
</dbReference>
<reference evidence="3" key="1">
    <citation type="journal article" date="2014" name="Int. J. Syst. Evol. Microbiol.">
        <title>Complete genome sequence of Corynebacterium casei LMG S-19264T (=DSM 44701T), isolated from a smear-ripened cheese.</title>
        <authorList>
            <consortium name="US DOE Joint Genome Institute (JGI-PGF)"/>
            <person name="Walter F."/>
            <person name="Albersmeier A."/>
            <person name="Kalinowski J."/>
            <person name="Ruckert C."/>
        </authorList>
    </citation>
    <scope>NUCLEOTIDE SEQUENCE</scope>
    <source>
        <strain evidence="3">CCM 7905</strain>
    </source>
</reference>
<evidence type="ECO:0000259" key="2">
    <source>
        <dbReference type="SMART" id="SM00327"/>
    </source>
</evidence>
<evidence type="ECO:0000256" key="1">
    <source>
        <dbReference type="SAM" id="MobiDB-lite"/>
    </source>
</evidence>
<dbReference type="AlphaFoldDB" id="A0A917G8J1"/>
<dbReference type="PANTHER" id="PTHR30634">
    <property type="entry name" value="OUTER MEMBRANE LOLAB LIPOPROTEIN INSERTION APPARATUS"/>
    <property type="match status" value="1"/>
</dbReference>
<evidence type="ECO:0000313" key="4">
    <source>
        <dbReference type="Proteomes" id="UP000654257"/>
    </source>
</evidence>
<sequence>MSTDRWRLILGTAAAGVLGDATGAAAEQDASLEWLYSRDPSRTLRGVRAGSSRTVSNDDGTLPRRRGEPRDRPSGVGTTSVTAVDWLDDIHRLFPRETVHRLERDAVEKYEITEVITDIDALQRIEPSVSLLRAVMRTKHLMDPRVLTLAKKTVDTVLRELIEKLSVDVRRTFHGTRSRHRTAFRNSRNFDFPATVRANLKHWSPATRRITIETPLFTSRTRRHIDTWTLVLLVDQSGSMIDSVIHSAVTAACFWNIPGLKTHLIAYDTHVVDLTSEVDDPVELLMGVQLGGGNDGAKAVDYAAQLVDSPRRTIVVIISDLYESDPDGFVRSITRLTDDGVRVLALAALDEGGEPDYDREIGRRLSRIGVHVGAMTPGALAEFVADSMT</sequence>
<dbReference type="SUPFAM" id="SSF53300">
    <property type="entry name" value="vWA-like"/>
    <property type="match status" value="1"/>
</dbReference>
<accession>A0A917G8J1</accession>
<dbReference type="Proteomes" id="UP000654257">
    <property type="component" value="Unassembled WGS sequence"/>
</dbReference>
<dbReference type="RefSeq" id="WP_188547508.1">
    <property type="nucleotide sequence ID" value="NZ_BMCU01000006.1"/>
</dbReference>
<feature type="domain" description="VWFA" evidence="2">
    <location>
        <begin position="227"/>
        <end position="385"/>
    </location>
</feature>